<protein>
    <recommendedName>
        <fullName evidence="1">DUF3108 domain-containing protein</fullName>
    </recommendedName>
</protein>
<evidence type="ECO:0000313" key="2">
    <source>
        <dbReference type="EMBL" id="CUS98463.1"/>
    </source>
</evidence>
<dbReference type="Pfam" id="PF21347">
    <property type="entry name" value="DUF3108_like"/>
    <property type="match status" value="1"/>
</dbReference>
<reference evidence="3" key="1">
    <citation type="submission" date="2015-11" db="EMBL/GenBank/DDBJ databases">
        <authorList>
            <person name="Varghese N."/>
        </authorList>
    </citation>
    <scope>NUCLEOTIDE SEQUENCE [LARGE SCALE GENOMIC DNA]</scope>
    <source>
        <strain evidence="3">JGI-23</strain>
    </source>
</reference>
<dbReference type="Gene3D" id="2.40.360.20">
    <property type="match status" value="1"/>
</dbReference>
<dbReference type="RefSeq" id="WP_092347935.1">
    <property type="nucleotide sequence ID" value="NZ_CZVW01000004.1"/>
</dbReference>
<name>A0A0P1MS35_9BACT</name>
<keyword evidence="3" id="KW-1185">Reference proteome</keyword>
<dbReference type="PROSITE" id="PS51257">
    <property type="entry name" value="PROKAR_LIPOPROTEIN"/>
    <property type="match status" value="1"/>
</dbReference>
<evidence type="ECO:0000313" key="3">
    <source>
        <dbReference type="Proteomes" id="UP000199197"/>
    </source>
</evidence>
<dbReference type="OrthoDB" id="9781289at2"/>
<proteinExistence type="predicted"/>
<dbReference type="EMBL" id="CZVW01000004">
    <property type="protein sequence ID" value="CUS98463.1"/>
    <property type="molecule type" value="Genomic_DNA"/>
</dbReference>
<accession>A0A0P1MS35</accession>
<dbReference type="InterPro" id="IPR049279">
    <property type="entry name" value="DUF3108-like"/>
</dbReference>
<evidence type="ECO:0000259" key="1">
    <source>
        <dbReference type="Pfam" id="PF21347"/>
    </source>
</evidence>
<organism evidence="2 3">
    <name type="scientific">Candidatus Chryseopegocella kryptomonas</name>
    <dbReference type="NCBI Taxonomy" id="1633643"/>
    <lineage>
        <taxon>Bacteria</taxon>
        <taxon>Pseudomonadati</taxon>
        <taxon>Candidatus Kryptoniota</taxon>
        <taxon>Candidatus Chryseopegocella</taxon>
    </lineage>
</organism>
<gene>
    <name evidence="2" type="ORF">JGI23_00487</name>
</gene>
<feature type="domain" description="DUF3108" evidence="1">
    <location>
        <begin position="148"/>
        <end position="228"/>
    </location>
</feature>
<sequence>MERKKFLSLISAILILLFISSCKKETVSPVETIPSNLFPLKIGNAWSYSGYEIDTAGVKISGTDFSSSTTIVGQIQFEGKNPFVVIDSLKYQRSTEVDTLLIYLEGDYLYAWIDLTNTVGIPGFEYRRWVPFIKTSGNLNEPYTILNLDTTLVVNYQGQTIPLNIKVAITGNISVKEEVQTPAGKFVAYKFEATVTGSASVGGIVVTSFTSKNYIWLSPNIGPVKHETPATPAERGIRRELTGYRIS</sequence>
<dbReference type="AlphaFoldDB" id="A0A0P1MS35"/>
<dbReference type="Proteomes" id="UP000199197">
    <property type="component" value="Unassembled WGS sequence"/>
</dbReference>